<feature type="domain" description="SET" evidence="1">
    <location>
        <begin position="126"/>
        <end position="259"/>
    </location>
</feature>
<name>A0ABR4P439_9HELO</name>
<dbReference type="SUPFAM" id="SSF82199">
    <property type="entry name" value="SET domain"/>
    <property type="match status" value="1"/>
</dbReference>
<dbReference type="Pfam" id="PF00856">
    <property type="entry name" value="SET"/>
    <property type="match status" value="1"/>
</dbReference>
<gene>
    <name evidence="2" type="ORF">PVAG01_11068</name>
</gene>
<evidence type="ECO:0000313" key="3">
    <source>
        <dbReference type="Proteomes" id="UP001629113"/>
    </source>
</evidence>
<reference evidence="2 3" key="1">
    <citation type="submission" date="2024-06" db="EMBL/GenBank/DDBJ databases">
        <title>Complete genome of Phlyctema vagabunda strain 19-DSS-EL-015.</title>
        <authorList>
            <person name="Fiorenzani C."/>
        </authorList>
    </citation>
    <scope>NUCLEOTIDE SEQUENCE [LARGE SCALE GENOMIC DNA]</scope>
    <source>
        <strain evidence="2 3">19-DSS-EL-015</strain>
    </source>
</reference>
<accession>A0ABR4P439</accession>
<keyword evidence="3" id="KW-1185">Reference proteome</keyword>
<evidence type="ECO:0000313" key="2">
    <source>
        <dbReference type="EMBL" id="KAL3418058.1"/>
    </source>
</evidence>
<dbReference type="PROSITE" id="PS50280">
    <property type="entry name" value="SET"/>
    <property type="match status" value="1"/>
</dbReference>
<dbReference type="Proteomes" id="UP001629113">
    <property type="component" value="Unassembled WGS sequence"/>
</dbReference>
<proteinExistence type="predicted"/>
<dbReference type="InterPro" id="IPR046341">
    <property type="entry name" value="SET_dom_sf"/>
</dbReference>
<sequence length="263" mass="29789">MAGEVIPMLREPFEASPLQAPPETYNTHLTYLDARGVPQKARWEDRRWGFDEVVAVGDMEDGRENRYLPVDFTGSQRPQGWPRCWRYPSNPSHLARKCENDPRSFFPCYLCGATVLGACRCSIPVPRVEIVYHGRSRGRAIRSLRRIQKDQLIGEYIGRFIPLGTQSRFAGRAEEAYAMTFDGQPPPDGSNAPGIATLVSYHYGNWSRFMNAPSRNQRAQWAATGNVRFTSEVIAEQLRICVFANEEIEFGAELVVSYGEEYG</sequence>
<organism evidence="2 3">
    <name type="scientific">Phlyctema vagabunda</name>
    <dbReference type="NCBI Taxonomy" id="108571"/>
    <lineage>
        <taxon>Eukaryota</taxon>
        <taxon>Fungi</taxon>
        <taxon>Dikarya</taxon>
        <taxon>Ascomycota</taxon>
        <taxon>Pezizomycotina</taxon>
        <taxon>Leotiomycetes</taxon>
        <taxon>Helotiales</taxon>
        <taxon>Dermateaceae</taxon>
        <taxon>Phlyctema</taxon>
    </lineage>
</organism>
<evidence type="ECO:0000259" key="1">
    <source>
        <dbReference type="PROSITE" id="PS50280"/>
    </source>
</evidence>
<dbReference type="EMBL" id="JBFCZG010000010">
    <property type="protein sequence ID" value="KAL3418058.1"/>
    <property type="molecule type" value="Genomic_DNA"/>
</dbReference>
<protein>
    <recommendedName>
        <fullName evidence="1">SET domain-containing protein</fullName>
    </recommendedName>
</protein>
<dbReference type="SMART" id="SM00317">
    <property type="entry name" value="SET"/>
    <property type="match status" value="1"/>
</dbReference>
<dbReference type="Gene3D" id="2.170.270.10">
    <property type="entry name" value="SET domain"/>
    <property type="match status" value="1"/>
</dbReference>
<dbReference type="InterPro" id="IPR001214">
    <property type="entry name" value="SET_dom"/>
</dbReference>
<comment type="caution">
    <text evidence="2">The sequence shown here is derived from an EMBL/GenBank/DDBJ whole genome shotgun (WGS) entry which is preliminary data.</text>
</comment>